<dbReference type="PANTHER" id="PTHR11265">
    <property type="entry name" value="S-ADENOSYL-METHYLTRANSFERASE MRAW"/>
    <property type="match status" value="1"/>
</dbReference>
<dbReference type="InterPro" id="IPR023397">
    <property type="entry name" value="SAM-dep_MeTrfase_MraW_recog"/>
</dbReference>
<dbReference type="PANTHER" id="PTHR11265:SF0">
    <property type="entry name" value="12S RRNA N4-METHYLCYTIDINE METHYLTRANSFERASE"/>
    <property type="match status" value="1"/>
</dbReference>
<reference evidence="8 9" key="1">
    <citation type="journal article" date="2014" name="BMC Biol.">
        <title>A comprehensive evaluation of rodent malaria parasite genomes and gene expression.</title>
        <authorList>
            <person name="Otto T.D."/>
            <person name="Bohme U."/>
            <person name="Jackson A.P."/>
            <person name="Hunt M."/>
            <person name="Franke-Fayard B."/>
            <person name="Hoeijmakers W.A."/>
            <person name="Religa A.A."/>
            <person name="Robertson L."/>
            <person name="Sanders M."/>
            <person name="Ogun S.A."/>
            <person name="Cunningham D."/>
            <person name="Erhart A."/>
            <person name="Billker O."/>
            <person name="Khan S.M."/>
            <person name="Stunnenberg H.G."/>
            <person name="Langhorne J."/>
            <person name="Holder A.A."/>
            <person name="Waters A.P."/>
            <person name="Newbold C.I."/>
            <person name="Pain A."/>
            <person name="Berriman M."/>
            <person name="Janse C.J."/>
        </authorList>
    </citation>
    <scope>NUCLEOTIDE SEQUENCE [LARGE SCALE GENOMIC DNA]</scope>
    <source>
        <strain evidence="7 8">17X</strain>
        <strain evidence="6 9">YM</strain>
    </source>
</reference>
<dbReference type="InterPro" id="IPR002903">
    <property type="entry name" value="RsmH"/>
</dbReference>
<evidence type="ECO:0000313" key="8">
    <source>
        <dbReference type="Proteomes" id="UP000072874"/>
    </source>
</evidence>
<dbReference type="Pfam" id="PF01795">
    <property type="entry name" value="Methyltransf_5"/>
    <property type="match status" value="2"/>
</dbReference>
<dbReference type="HAMAP" id="MF_01007">
    <property type="entry name" value="16SrRNA_methyltr_H"/>
    <property type="match status" value="1"/>
</dbReference>
<dbReference type="EMBL" id="LM993668">
    <property type="protein sequence ID" value="VTZ81848.1"/>
    <property type="molecule type" value="Genomic_DNA"/>
</dbReference>
<evidence type="ECO:0000256" key="2">
    <source>
        <dbReference type="ARBA" id="ARBA00022603"/>
    </source>
</evidence>
<accession>A0A078KCU3</accession>
<evidence type="ECO:0000256" key="1">
    <source>
        <dbReference type="ARBA" id="ARBA00010396"/>
    </source>
</evidence>
<dbReference type="SUPFAM" id="SSF81799">
    <property type="entry name" value="Putative methyltransferase TM0872, insert domain"/>
    <property type="match status" value="1"/>
</dbReference>
<proteinExistence type="inferred from homology"/>
<keyword evidence="3 7" id="KW-0808">Transferase</keyword>
<dbReference type="GO" id="GO:0070475">
    <property type="term" value="P:rRNA base methylation"/>
    <property type="evidence" value="ECO:0007669"/>
    <property type="project" value="TreeGrafter"/>
</dbReference>
<dbReference type="EMBL" id="LK934642">
    <property type="protein sequence ID" value="CDU20882.1"/>
    <property type="molecule type" value="Genomic_DNA"/>
</dbReference>
<dbReference type="VEuPathDB" id="PlasmoDB:PYYM_1455300"/>
<dbReference type="OrthoDB" id="439808at2759"/>
<evidence type="ECO:0000313" key="7">
    <source>
        <dbReference type="EMBL" id="VTZ81848.1"/>
    </source>
</evidence>
<dbReference type="KEGG" id="pyo:PY17X_1453800"/>
<dbReference type="GeneID" id="3791348"/>
<feature type="signal peptide" evidence="5">
    <location>
        <begin position="1"/>
        <end position="18"/>
    </location>
</feature>
<dbReference type="Gene3D" id="3.40.50.150">
    <property type="entry name" value="Vaccinia Virus protein VP39"/>
    <property type="match status" value="2"/>
</dbReference>
<keyword evidence="4" id="KW-0949">S-adenosyl-L-methionine</keyword>
<comment type="similarity">
    <text evidence="1">Belongs to the methyltransferase superfamily. RsmH family.</text>
</comment>
<protein>
    <submittedName>
        <fullName evidence="7">S-adenosyl-methyltransferase, putative</fullName>
    </submittedName>
</protein>
<reference evidence="7" key="4">
    <citation type="submission" date="2019-05" db="EMBL/GenBank/DDBJ databases">
        <authorList>
            <consortium name="Pathogen Informatics"/>
        </authorList>
    </citation>
    <scope>NUCLEOTIDE SEQUENCE</scope>
    <source>
        <strain evidence="7">17X</strain>
    </source>
</reference>
<evidence type="ECO:0000256" key="5">
    <source>
        <dbReference type="SAM" id="SignalP"/>
    </source>
</evidence>
<evidence type="ECO:0000256" key="3">
    <source>
        <dbReference type="ARBA" id="ARBA00022679"/>
    </source>
</evidence>
<dbReference type="GO" id="GO:0071424">
    <property type="term" value="F:rRNA (cytosine-N4-)-methyltransferase activity"/>
    <property type="evidence" value="ECO:0007669"/>
    <property type="project" value="TreeGrafter"/>
</dbReference>
<keyword evidence="5" id="KW-0732">Signal</keyword>
<feature type="chain" id="PRO_5014502212" evidence="5">
    <location>
        <begin position="19"/>
        <end position="493"/>
    </location>
</feature>
<dbReference type="OMA" id="YTEKEYI"/>
<reference evidence="7" key="3">
    <citation type="submission" date="2014-05" db="EMBL/GenBank/DDBJ databases">
        <authorList>
            <person name="Aslett M.A."/>
            <person name="De Silva N."/>
        </authorList>
    </citation>
    <scope>NUCLEOTIDE SEQUENCE</scope>
    <source>
        <strain evidence="7">17X</strain>
    </source>
</reference>
<evidence type="ECO:0000256" key="4">
    <source>
        <dbReference type="ARBA" id="ARBA00022691"/>
    </source>
</evidence>
<dbReference type="VEuPathDB" id="PlasmoDB:PY17X_1453800"/>
<dbReference type="Proteomes" id="UP000072874">
    <property type="component" value="Chromosome 14"/>
</dbReference>
<reference evidence="6" key="2">
    <citation type="submission" date="2014-05" db="EMBL/GenBank/DDBJ databases">
        <authorList>
            <person name="Aslett A.Martin."/>
            <person name="De Silva Nishadi"/>
        </authorList>
    </citation>
    <scope>NUCLEOTIDE SEQUENCE</scope>
    <source>
        <strain evidence="6">YM</strain>
    </source>
</reference>
<name>A0A078KCU3_PLAYE</name>
<gene>
    <name evidence="7" type="ORF">PY17X_1453800</name>
    <name evidence="6" type="ORF">PYYM_1455300</name>
</gene>
<dbReference type="VEuPathDB" id="PlasmoDB:PY05542"/>
<keyword evidence="2 7" id="KW-0489">Methyltransferase</keyword>
<dbReference type="Proteomes" id="UP000072904">
    <property type="component" value="Chromosome 14"/>
</dbReference>
<dbReference type="VEuPathDB" id="PlasmoDB:Py17XNL_001401366"/>
<organism evidence="7 8">
    <name type="scientific">Plasmodium yoelii</name>
    <dbReference type="NCBI Taxonomy" id="5861"/>
    <lineage>
        <taxon>Eukaryota</taxon>
        <taxon>Sar</taxon>
        <taxon>Alveolata</taxon>
        <taxon>Apicomplexa</taxon>
        <taxon>Aconoidasida</taxon>
        <taxon>Haemosporida</taxon>
        <taxon>Plasmodiidae</taxon>
        <taxon>Plasmodium</taxon>
        <taxon>Plasmodium (Vinckeia)</taxon>
    </lineage>
</organism>
<dbReference type="AlphaFoldDB" id="A0A078KCU3"/>
<dbReference type="RefSeq" id="XP_726012.1">
    <property type="nucleotide sequence ID" value="XM_720919.1"/>
</dbReference>
<evidence type="ECO:0000313" key="6">
    <source>
        <dbReference type="EMBL" id="CDU20882.1"/>
    </source>
</evidence>
<dbReference type="InterPro" id="IPR029063">
    <property type="entry name" value="SAM-dependent_MTases_sf"/>
</dbReference>
<dbReference type="SUPFAM" id="SSF53335">
    <property type="entry name" value="S-adenosyl-L-methionine-dependent methyltransferases"/>
    <property type="match status" value="1"/>
</dbReference>
<evidence type="ECO:0000313" key="9">
    <source>
        <dbReference type="Proteomes" id="UP000072904"/>
    </source>
</evidence>
<sequence>MNRILFILFLILIGFKKCFKITNSNNIQFVGKKPFSPRCNNVLKKKKIKKKKNYIFDFALKEKEANKSEEKKSEEKKSEANKSEANKSEANIFDDSYIYHTPVLVNEVIQILDTTLMTKQNDEPINNINTNKDEMVSNNNNTLILNEENVYDTNNDKSKLYNNINYDKNISIYKEDEYLIDATLGGGGHTLEMLKKFKNLKVISIDKDIEAIYYNKYKLRSYINKNRLKIIHGNYKDILFLLNYYSLPIFNTYSAILVDLGVSTHQIKSSKRGFSYKYNDILDMNMNKYTEKEYIENHINKELKQDTKIKELYMINESHDDDKNIYHKNYDGKKIHNILNTYNLKKLKYIIQKFGEEKKAYKIAKKIIEWRKKNGEIITTFDLKNIILSTCKNNYKSNNKVLSRVFQSFRIYINNELLSLKNLLLSSHKILKQGGVLILISYHSLENKYIDLFVKNKTKLWNQINIQPIIPTNQEVKLNKSSRSAKMFAFKKI</sequence>